<sequence length="188" mass="21231">MTDTQAAAPGPEAAEWFYEESGRRQGPVPERQIIEMIRSQRLGYSSSVWHKSLPDWTRLSDTPFLAHLQNTAPPPLLGSNVNNKVVWVLAFAPLIGRFLEAVLALLVHGNEYAAERALNAGHFFYVSLALNIALSLLDERLLKRAGHDTSKLRAWLVPVYLYQRAQQLRQNLAYFVVWLVCFAAVLVF</sequence>
<keyword evidence="1" id="KW-1133">Transmembrane helix</keyword>
<evidence type="ECO:0000313" key="3">
    <source>
        <dbReference type="EMBL" id="SFF25399.1"/>
    </source>
</evidence>
<protein>
    <recommendedName>
        <fullName evidence="2">GYF domain-containing protein</fullName>
    </recommendedName>
</protein>
<dbReference type="EMBL" id="FONX01000020">
    <property type="protein sequence ID" value="SFF25399.1"/>
    <property type="molecule type" value="Genomic_DNA"/>
</dbReference>
<organism evidence="3 4">
    <name type="scientific">Paracidovorax wautersii</name>
    <dbReference type="NCBI Taxonomy" id="1177982"/>
    <lineage>
        <taxon>Bacteria</taxon>
        <taxon>Pseudomonadati</taxon>
        <taxon>Pseudomonadota</taxon>
        <taxon>Betaproteobacteria</taxon>
        <taxon>Burkholderiales</taxon>
        <taxon>Comamonadaceae</taxon>
        <taxon>Paracidovorax</taxon>
    </lineage>
</organism>
<gene>
    <name evidence="3" type="ORF">SAMN04489711_12019</name>
</gene>
<feature type="transmembrane region" description="Helical" evidence="1">
    <location>
        <begin position="171"/>
        <end position="187"/>
    </location>
</feature>
<dbReference type="OrthoDB" id="8859199at2"/>
<reference evidence="4" key="1">
    <citation type="submission" date="2016-10" db="EMBL/GenBank/DDBJ databases">
        <authorList>
            <person name="Varghese N."/>
            <person name="Submissions S."/>
        </authorList>
    </citation>
    <scope>NUCLEOTIDE SEQUENCE [LARGE SCALE GENOMIC DNA]</scope>
    <source>
        <strain evidence="4">DSM 27981</strain>
    </source>
</reference>
<feature type="transmembrane region" description="Helical" evidence="1">
    <location>
        <begin position="120"/>
        <end position="137"/>
    </location>
</feature>
<accession>A0A1I2H7K7</accession>
<evidence type="ECO:0000313" key="4">
    <source>
        <dbReference type="Proteomes" id="UP000199119"/>
    </source>
</evidence>
<dbReference type="RefSeq" id="WP_092941642.1">
    <property type="nucleotide sequence ID" value="NZ_FONX01000020.1"/>
</dbReference>
<dbReference type="AlphaFoldDB" id="A0A1I2H7K7"/>
<dbReference type="STRING" id="1177982.SAMN04489711_12019"/>
<feature type="domain" description="GYF" evidence="2">
    <location>
        <begin position="16"/>
        <end position="63"/>
    </location>
</feature>
<dbReference type="Pfam" id="PF14237">
    <property type="entry name" value="GYF_2"/>
    <property type="match status" value="1"/>
</dbReference>
<keyword evidence="1" id="KW-0812">Transmembrane</keyword>
<proteinExistence type="predicted"/>
<name>A0A1I2H7K7_9BURK</name>
<evidence type="ECO:0000259" key="2">
    <source>
        <dbReference type="Pfam" id="PF14237"/>
    </source>
</evidence>
<keyword evidence="4" id="KW-1185">Reference proteome</keyword>
<dbReference type="Proteomes" id="UP000199119">
    <property type="component" value="Unassembled WGS sequence"/>
</dbReference>
<evidence type="ECO:0000256" key="1">
    <source>
        <dbReference type="SAM" id="Phobius"/>
    </source>
</evidence>
<dbReference type="InterPro" id="IPR025640">
    <property type="entry name" value="GYF_2"/>
</dbReference>
<feature type="transmembrane region" description="Helical" evidence="1">
    <location>
        <begin position="85"/>
        <end position="108"/>
    </location>
</feature>
<keyword evidence="1" id="KW-0472">Membrane</keyword>